<gene>
    <name evidence="1" type="ORF">E1956_19050</name>
</gene>
<dbReference type="KEGG" id="ppai:E1956_19050"/>
<dbReference type="RefSeq" id="WP_134751918.1">
    <property type="nucleotide sequence ID" value="NZ_CP038149.1"/>
</dbReference>
<dbReference type="InterPro" id="IPR012668">
    <property type="entry name" value="CHP02466"/>
</dbReference>
<dbReference type="Proteomes" id="UP000295727">
    <property type="component" value="Chromosome 2"/>
</dbReference>
<protein>
    <recommendedName>
        <fullName evidence="3">2OG-Fe(II) oxygenase</fullName>
    </recommendedName>
</protein>
<dbReference type="SUPFAM" id="SSF51197">
    <property type="entry name" value="Clavaminate synthase-like"/>
    <property type="match status" value="1"/>
</dbReference>
<evidence type="ECO:0000313" key="1">
    <source>
        <dbReference type="EMBL" id="QBQ99298.1"/>
    </source>
</evidence>
<dbReference type="Pfam" id="PF13759">
    <property type="entry name" value="2OG-FeII_Oxy_5"/>
    <property type="match status" value="1"/>
</dbReference>
<evidence type="ECO:0008006" key="3">
    <source>
        <dbReference type="Google" id="ProtNLM"/>
    </source>
</evidence>
<evidence type="ECO:0000313" key="2">
    <source>
        <dbReference type="Proteomes" id="UP000295727"/>
    </source>
</evidence>
<dbReference type="AlphaFoldDB" id="A0A4P7CTG6"/>
<dbReference type="Gene3D" id="2.60.120.620">
    <property type="entry name" value="q2cbj1_9rhob like domain"/>
    <property type="match status" value="1"/>
</dbReference>
<accession>A0A4P7CTG6</accession>
<reference evidence="1 2" key="1">
    <citation type="submission" date="2019-03" db="EMBL/GenBank/DDBJ databases">
        <title>Paraburkholderia sp. 7MH5, isolated from subtropical forest soil.</title>
        <authorList>
            <person name="Gao Z.-H."/>
            <person name="Qiu L.-H."/>
        </authorList>
    </citation>
    <scope>NUCLEOTIDE SEQUENCE [LARGE SCALE GENOMIC DNA]</scope>
    <source>
        <strain evidence="1 2">7MH5</strain>
    </source>
</reference>
<dbReference type="NCBIfam" id="TIGR02466">
    <property type="entry name" value="TIGR02466 family protein"/>
    <property type="match status" value="1"/>
</dbReference>
<organism evidence="1 2">
    <name type="scientific">Paraburkholderia pallida</name>
    <dbReference type="NCBI Taxonomy" id="2547399"/>
    <lineage>
        <taxon>Bacteria</taxon>
        <taxon>Pseudomonadati</taxon>
        <taxon>Pseudomonadota</taxon>
        <taxon>Betaproteobacteria</taxon>
        <taxon>Burkholderiales</taxon>
        <taxon>Burkholderiaceae</taxon>
        <taxon>Paraburkholderia</taxon>
    </lineage>
</organism>
<name>A0A4P7CTG6_9BURK</name>
<sequence length="210" mass="23170">METAAPEIVRLFPTFVWCRRLEQACYESLDLALMAYVDSLVRSGVGTRTGAAWQSGHQQHRKPAFAALTAHIERAARDVLAFLKVADAPFHITGCWVNVLDPGGAHAMHCHPNNFLSGAYYLRTQAGADTIHFHDPRPQTSVIRPPVTELTAYNTDQVVLPVSEGTLLLFPAWLAHSVPPNTSAQARVSVSFNIMFDDYDTTMSPPLWGN</sequence>
<dbReference type="OrthoDB" id="549777at2"/>
<keyword evidence="2" id="KW-1185">Reference proteome</keyword>
<dbReference type="EMBL" id="CP038149">
    <property type="protein sequence ID" value="QBQ99298.1"/>
    <property type="molecule type" value="Genomic_DNA"/>
</dbReference>
<proteinExistence type="predicted"/>